<feature type="compositionally biased region" description="Low complexity" evidence="1">
    <location>
        <begin position="7"/>
        <end position="23"/>
    </location>
</feature>
<feature type="compositionally biased region" description="Pro residues" evidence="1">
    <location>
        <begin position="24"/>
        <end position="37"/>
    </location>
</feature>
<accession>A0AAV5BTH7</accession>
<reference evidence="4" key="2">
    <citation type="submission" date="2021-12" db="EMBL/GenBank/DDBJ databases">
        <title>Resequencing data analysis of finger millet.</title>
        <authorList>
            <person name="Hatakeyama M."/>
            <person name="Aluri S."/>
            <person name="Balachadran M.T."/>
            <person name="Sivarajan S.R."/>
            <person name="Poveda L."/>
            <person name="Shimizu-Inatsugi R."/>
            <person name="Schlapbach R."/>
            <person name="Sreeman S.M."/>
            <person name="Shimizu K.K."/>
        </authorList>
    </citation>
    <scope>NUCLEOTIDE SEQUENCE</scope>
</reference>
<sequence length="95" mass="9594">MSGGASLGLRSSGSYGSLQQQPPCQSPAPSPLPPLAPRKPAKMSLGGAGRGFLCARICKLAGRRQRMLLLLVVAVAVAVCFVFSSLASSKGGGLP</sequence>
<comment type="caution">
    <text evidence="4">The sequence shown here is derived from an EMBL/GenBank/DDBJ whole genome shotgun (WGS) entry which is preliminary data.</text>
</comment>
<dbReference type="Proteomes" id="UP001054889">
    <property type="component" value="Unassembled WGS sequence"/>
</dbReference>
<evidence type="ECO:0000313" key="5">
    <source>
        <dbReference type="Proteomes" id="UP001054889"/>
    </source>
</evidence>
<dbReference type="AlphaFoldDB" id="A0AAV5BTH7"/>
<name>A0AAV5BTH7_ELECO</name>
<keyword evidence="2" id="KW-0472">Membrane</keyword>
<evidence type="ECO:0000313" key="4">
    <source>
        <dbReference type="EMBL" id="GJM89496.1"/>
    </source>
</evidence>
<reference evidence="4" key="1">
    <citation type="journal article" date="2018" name="DNA Res.">
        <title>Multiple hybrid de novo genome assembly of finger millet, an orphan allotetraploid crop.</title>
        <authorList>
            <person name="Hatakeyama M."/>
            <person name="Aluri S."/>
            <person name="Balachadran M.T."/>
            <person name="Sivarajan S.R."/>
            <person name="Patrignani A."/>
            <person name="Gruter S."/>
            <person name="Poveda L."/>
            <person name="Shimizu-Inatsugi R."/>
            <person name="Baeten J."/>
            <person name="Francoijs K.J."/>
            <person name="Nataraja K.N."/>
            <person name="Reddy Y.A.N."/>
            <person name="Phadnis S."/>
            <person name="Ravikumar R.L."/>
            <person name="Schlapbach R."/>
            <person name="Sreeman S.M."/>
            <person name="Shimizu K.K."/>
        </authorList>
    </citation>
    <scope>NUCLEOTIDE SEQUENCE</scope>
</reference>
<dbReference type="EMBL" id="BQKI01000002">
    <property type="protein sequence ID" value="GJM89095.1"/>
    <property type="molecule type" value="Genomic_DNA"/>
</dbReference>
<protein>
    <submittedName>
        <fullName evidence="4">Uncharacterized protein</fullName>
    </submittedName>
</protein>
<evidence type="ECO:0000256" key="1">
    <source>
        <dbReference type="SAM" id="MobiDB-lite"/>
    </source>
</evidence>
<keyword evidence="2" id="KW-1133">Transmembrane helix</keyword>
<feature type="transmembrane region" description="Helical" evidence="2">
    <location>
        <begin position="67"/>
        <end position="87"/>
    </location>
</feature>
<dbReference type="EMBL" id="BQKI01000002">
    <property type="protein sequence ID" value="GJM89496.1"/>
    <property type="molecule type" value="Genomic_DNA"/>
</dbReference>
<evidence type="ECO:0000256" key="2">
    <source>
        <dbReference type="SAM" id="Phobius"/>
    </source>
</evidence>
<keyword evidence="5" id="KW-1185">Reference proteome</keyword>
<keyword evidence="2" id="KW-0812">Transmembrane</keyword>
<organism evidence="4 5">
    <name type="scientific">Eleusine coracana subsp. coracana</name>
    <dbReference type="NCBI Taxonomy" id="191504"/>
    <lineage>
        <taxon>Eukaryota</taxon>
        <taxon>Viridiplantae</taxon>
        <taxon>Streptophyta</taxon>
        <taxon>Embryophyta</taxon>
        <taxon>Tracheophyta</taxon>
        <taxon>Spermatophyta</taxon>
        <taxon>Magnoliopsida</taxon>
        <taxon>Liliopsida</taxon>
        <taxon>Poales</taxon>
        <taxon>Poaceae</taxon>
        <taxon>PACMAD clade</taxon>
        <taxon>Chloridoideae</taxon>
        <taxon>Cynodonteae</taxon>
        <taxon>Eleusininae</taxon>
        <taxon>Eleusine</taxon>
    </lineage>
</organism>
<proteinExistence type="predicted"/>
<feature type="region of interest" description="Disordered" evidence="1">
    <location>
        <begin position="1"/>
        <end position="43"/>
    </location>
</feature>
<gene>
    <name evidence="4" type="primary">ga05694</name>
    <name evidence="3" type="synonym">ga05240</name>
    <name evidence="3" type="ORF">PR202_ga05240</name>
    <name evidence="4" type="ORF">PR202_ga05694</name>
</gene>
<evidence type="ECO:0000313" key="3">
    <source>
        <dbReference type="EMBL" id="GJM89095.1"/>
    </source>
</evidence>